<accession>A0A133U9P1</accession>
<evidence type="ECO:0000256" key="1">
    <source>
        <dbReference type="SAM" id="MobiDB-lite"/>
    </source>
</evidence>
<feature type="compositionally biased region" description="Basic residues" evidence="1">
    <location>
        <begin position="51"/>
        <end position="62"/>
    </location>
</feature>
<protein>
    <recommendedName>
        <fullName evidence="2">CobN/magnesium chelatase domain-containing protein</fullName>
    </recommendedName>
</protein>
<proteinExistence type="predicted"/>
<dbReference type="AlphaFoldDB" id="A0A133U9P1"/>
<evidence type="ECO:0000313" key="4">
    <source>
        <dbReference type="Proteomes" id="UP000070373"/>
    </source>
</evidence>
<gene>
    <name evidence="3" type="ORF">AKJ64_05145</name>
</gene>
<reference evidence="3 4" key="1">
    <citation type="journal article" date="2016" name="Sci. Rep.">
        <title>Metabolic traits of an uncultured archaeal lineage -MSBL1- from brine pools of the Red Sea.</title>
        <authorList>
            <person name="Mwirichia R."/>
            <person name="Alam I."/>
            <person name="Rashid M."/>
            <person name="Vinu M."/>
            <person name="Ba-Alawi W."/>
            <person name="Anthony Kamau A."/>
            <person name="Kamanda Ngugi D."/>
            <person name="Goker M."/>
            <person name="Klenk H.P."/>
            <person name="Bajic V."/>
            <person name="Stingl U."/>
        </authorList>
    </citation>
    <scope>NUCLEOTIDE SEQUENCE [LARGE SCALE GENOMIC DNA]</scope>
    <source>
        <strain evidence="3">SCGC-AAA259E17</strain>
    </source>
</reference>
<dbReference type="Pfam" id="PF02514">
    <property type="entry name" value="CobN-Mg_chel"/>
    <property type="match status" value="1"/>
</dbReference>
<comment type="caution">
    <text evidence="3">The sequence shown here is derived from an EMBL/GenBank/DDBJ whole genome shotgun (WGS) entry which is preliminary data.</text>
</comment>
<evidence type="ECO:0000259" key="2">
    <source>
        <dbReference type="Pfam" id="PF02514"/>
    </source>
</evidence>
<sequence length="81" mass="9216">MDSADASVEVEDVGKVIERVSRTRTLNPKWIDGMLEHDFHGGSEDSGQGRVHLRSGGRHWRGRQPDLERNRQALRLRRGNA</sequence>
<feature type="compositionally biased region" description="Basic residues" evidence="1">
    <location>
        <begin position="72"/>
        <end position="81"/>
    </location>
</feature>
<organism evidence="3 4">
    <name type="scientific">candidate division MSBL1 archaeon SCGC-AAA259E17</name>
    <dbReference type="NCBI Taxonomy" id="1698263"/>
    <lineage>
        <taxon>Archaea</taxon>
        <taxon>Methanobacteriati</taxon>
        <taxon>Methanobacteriota</taxon>
        <taxon>candidate division MSBL1</taxon>
    </lineage>
</organism>
<keyword evidence="4" id="KW-1185">Reference proteome</keyword>
<dbReference type="EMBL" id="LHXN01000135">
    <property type="protein sequence ID" value="KXA90900.1"/>
    <property type="molecule type" value="Genomic_DNA"/>
</dbReference>
<name>A0A133U9P1_9EURY</name>
<feature type="domain" description="CobN/magnesium chelatase" evidence="2">
    <location>
        <begin position="4"/>
        <end position="44"/>
    </location>
</feature>
<evidence type="ECO:0000313" key="3">
    <source>
        <dbReference type="EMBL" id="KXA90900.1"/>
    </source>
</evidence>
<dbReference type="Proteomes" id="UP000070373">
    <property type="component" value="Unassembled WGS sequence"/>
</dbReference>
<dbReference type="InterPro" id="IPR003672">
    <property type="entry name" value="CobN/Mg_chltase"/>
</dbReference>
<feature type="region of interest" description="Disordered" evidence="1">
    <location>
        <begin position="40"/>
        <end position="81"/>
    </location>
</feature>